<organism evidence="1 2">
    <name type="scientific">Clostridium cavendishii DSM 21758</name>
    <dbReference type="NCBI Taxonomy" id="1121302"/>
    <lineage>
        <taxon>Bacteria</taxon>
        <taxon>Bacillati</taxon>
        <taxon>Bacillota</taxon>
        <taxon>Clostridia</taxon>
        <taxon>Eubacteriales</taxon>
        <taxon>Clostridiaceae</taxon>
        <taxon>Clostridium</taxon>
    </lineage>
</organism>
<dbReference type="AlphaFoldDB" id="A0A1M6BAA1"/>
<reference evidence="1 2" key="1">
    <citation type="submission" date="2016-11" db="EMBL/GenBank/DDBJ databases">
        <authorList>
            <person name="Jaros S."/>
            <person name="Januszkiewicz K."/>
            <person name="Wedrychowicz H."/>
        </authorList>
    </citation>
    <scope>NUCLEOTIDE SEQUENCE [LARGE SCALE GENOMIC DNA]</scope>
    <source>
        <strain evidence="1 2">DSM 21758</strain>
    </source>
</reference>
<protein>
    <submittedName>
        <fullName evidence="1">Uncharacterized protein</fullName>
    </submittedName>
</protein>
<dbReference type="RefSeq" id="WP_072984564.1">
    <property type="nucleotide sequence ID" value="NZ_FQZB01000003.1"/>
</dbReference>
<gene>
    <name evidence="1" type="ORF">SAMN02745163_00298</name>
</gene>
<keyword evidence="2" id="KW-1185">Reference proteome</keyword>
<sequence length="164" mass="19235">MKKKYKVLIVLFSILFIFLIIGTPKYNSIKIKNKDFKDSQKTFDESIEKNSEIDINKIVKFEFDEVYIFTPYYPSKSIYEKLNQEWTTCSTYLGYILLHDVENESLNDDEFLMVFKKADKVVATNLYKLNNVKNIVVDGHNKLTKDNAKLVVEKNGENKIVKVK</sequence>
<dbReference type="STRING" id="1121302.SAMN02745163_00298"/>
<dbReference type="OrthoDB" id="6443639at2"/>
<dbReference type="Proteomes" id="UP000184310">
    <property type="component" value="Unassembled WGS sequence"/>
</dbReference>
<name>A0A1M6BAA1_9CLOT</name>
<proteinExistence type="predicted"/>
<accession>A0A1M6BAA1</accession>
<dbReference type="EMBL" id="FQZB01000003">
    <property type="protein sequence ID" value="SHI45694.1"/>
    <property type="molecule type" value="Genomic_DNA"/>
</dbReference>
<evidence type="ECO:0000313" key="1">
    <source>
        <dbReference type="EMBL" id="SHI45694.1"/>
    </source>
</evidence>
<evidence type="ECO:0000313" key="2">
    <source>
        <dbReference type="Proteomes" id="UP000184310"/>
    </source>
</evidence>